<feature type="compositionally biased region" description="Basic and acidic residues" evidence="1">
    <location>
        <begin position="17"/>
        <end position="31"/>
    </location>
</feature>
<reference evidence="2 3" key="1">
    <citation type="journal article" date="2023" name="Sci. Data">
        <title>Genome assembly of the Korean intertidal mud-creeper Batillaria attramentaria.</title>
        <authorList>
            <person name="Patra A.K."/>
            <person name="Ho P.T."/>
            <person name="Jun S."/>
            <person name="Lee S.J."/>
            <person name="Kim Y."/>
            <person name="Won Y.J."/>
        </authorList>
    </citation>
    <scope>NUCLEOTIDE SEQUENCE [LARGE SCALE GENOMIC DNA]</scope>
    <source>
        <strain evidence="2">Wonlab-2016</strain>
    </source>
</reference>
<comment type="caution">
    <text evidence="2">The sequence shown here is derived from an EMBL/GenBank/DDBJ whole genome shotgun (WGS) entry which is preliminary data.</text>
</comment>
<protein>
    <submittedName>
        <fullName evidence="2">Uncharacterized protein</fullName>
    </submittedName>
</protein>
<keyword evidence="3" id="KW-1185">Reference proteome</keyword>
<proteinExistence type="predicted"/>
<gene>
    <name evidence="2" type="ORF">BaRGS_00017034</name>
</gene>
<evidence type="ECO:0000256" key="1">
    <source>
        <dbReference type="SAM" id="MobiDB-lite"/>
    </source>
</evidence>
<dbReference type="AlphaFoldDB" id="A0ABD0KXT2"/>
<feature type="non-terminal residue" evidence="2">
    <location>
        <position position="60"/>
    </location>
</feature>
<evidence type="ECO:0000313" key="3">
    <source>
        <dbReference type="Proteomes" id="UP001519460"/>
    </source>
</evidence>
<sequence>MAPKRRPTYAGFQSCSDRVRQDQRKCGDRKSYSPSRKARLHQWVVAGRTQNNTDLSDRLP</sequence>
<dbReference type="Proteomes" id="UP001519460">
    <property type="component" value="Unassembled WGS sequence"/>
</dbReference>
<feature type="region of interest" description="Disordered" evidence="1">
    <location>
        <begin position="1"/>
        <end position="60"/>
    </location>
</feature>
<organism evidence="2 3">
    <name type="scientific">Batillaria attramentaria</name>
    <dbReference type="NCBI Taxonomy" id="370345"/>
    <lineage>
        <taxon>Eukaryota</taxon>
        <taxon>Metazoa</taxon>
        <taxon>Spiralia</taxon>
        <taxon>Lophotrochozoa</taxon>
        <taxon>Mollusca</taxon>
        <taxon>Gastropoda</taxon>
        <taxon>Caenogastropoda</taxon>
        <taxon>Sorbeoconcha</taxon>
        <taxon>Cerithioidea</taxon>
        <taxon>Batillariidae</taxon>
        <taxon>Batillaria</taxon>
    </lineage>
</organism>
<accession>A0ABD0KXT2</accession>
<evidence type="ECO:0000313" key="2">
    <source>
        <dbReference type="EMBL" id="KAK7491778.1"/>
    </source>
</evidence>
<dbReference type="EMBL" id="JACVVK020000111">
    <property type="protein sequence ID" value="KAK7491778.1"/>
    <property type="molecule type" value="Genomic_DNA"/>
</dbReference>
<name>A0ABD0KXT2_9CAEN</name>